<comment type="similarity">
    <text evidence="1">Belongs to the peptidase C1 family.</text>
</comment>
<evidence type="ECO:0000259" key="2">
    <source>
        <dbReference type="Pfam" id="PF00112"/>
    </source>
</evidence>
<dbReference type="AlphaFoldDB" id="A0A5E4R4L6"/>
<dbReference type="GO" id="GO:0008234">
    <property type="term" value="F:cysteine-type peptidase activity"/>
    <property type="evidence" value="ECO:0007669"/>
    <property type="project" value="InterPro"/>
</dbReference>
<dbReference type="PROSITE" id="PS00640">
    <property type="entry name" value="THIOL_PROTEASE_ASN"/>
    <property type="match status" value="1"/>
</dbReference>
<gene>
    <name evidence="3" type="ORF">LSINAPIS_LOCUS14873</name>
</gene>
<organism evidence="3 4">
    <name type="scientific">Leptidea sinapis</name>
    <dbReference type="NCBI Taxonomy" id="189913"/>
    <lineage>
        <taxon>Eukaryota</taxon>
        <taxon>Metazoa</taxon>
        <taxon>Ecdysozoa</taxon>
        <taxon>Arthropoda</taxon>
        <taxon>Hexapoda</taxon>
        <taxon>Insecta</taxon>
        <taxon>Pterygota</taxon>
        <taxon>Neoptera</taxon>
        <taxon>Endopterygota</taxon>
        <taxon>Lepidoptera</taxon>
        <taxon>Glossata</taxon>
        <taxon>Ditrysia</taxon>
        <taxon>Papilionoidea</taxon>
        <taxon>Pieridae</taxon>
        <taxon>Dismorphiinae</taxon>
        <taxon>Leptidea</taxon>
    </lineage>
</organism>
<feature type="domain" description="Peptidase C1A papain C-terminal" evidence="2">
    <location>
        <begin position="48"/>
        <end position="87"/>
    </location>
</feature>
<keyword evidence="4" id="KW-1185">Reference proteome</keyword>
<dbReference type="SUPFAM" id="SSF54001">
    <property type="entry name" value="Cysteine proteinases"/>
    <property type="match status" value="1"/>
</dbReference>
<dbReference type="InterPro" id="IPR013128">
    <property type="entry name" value="Peptidase_C1A"/>
</dbReference>
<dbReference type="InterPro" id="IPR025661">
    <property type="entry name" value="Pept_asp_AS"/>
</dbReference>
<proteinExistence type="inferred from homology"/>
<dbReference type="Gene3D" id="2.40.50.170">
    <property type="entry name" value="Cysteine proteinases. Chain C"/>
    <property type="match status" value="1"/>
</dbReference>
<accession>A0A5E4R4L6</accession>
<evidence type="ECO:0000313" key="4">
    <source>
        <dbReference type="Proteomes" id="UP000324832"/>
    </source>
</evidence>
<evidence type="ECO:0000313" key="3">
    <source>
        <dbReference type="EMBL" id="VVD05306.1"/>
    </source>
</evidence>
<dbReference type="GO" id="GO:0006508">
    <property type="term" value="P:proteolysis"/>
    <property type="evidence" value="ECO:0007669"/>
    <property type="project" value="InterPro"/>
</dbReference>
<evidence type="ECO:0000256" key="1">
    <source>
        <dbReference type="ARBA" id="ARBA00008455"/>
    </source>
</evidence>
<name>A0A5E4R4L6_9NEOP</name>
<sequence length="89" mass="10364">MCGKKTKIFSLFDIITNKILDLTMVYILYYAEKYASLVFVAEYPLFHKRLPYWIIKNSWGKSWGEQGYYRVYRGDGTCGVNQMASSALV</sequence>
<dbReference type="InterPro" id="IPR038765">
    <property type="entry name" value="Papain-like_cys_pep_sf"/>
</dbReference>
<dbReference type="PANTHER" id="PTHR12411">
    <property type="entry name" value="CYSTEINE PROTEASE FAMILY C1-RELATED"/>
    <property type="match status" value="1"/>
</dbReference>
<dbReference type="EMBL" id="FZQP02006955">
    <property type="protein sequence ID" value="VVD05306.1"/>
    <property type="molecule type" value="Genomic_DNA"/>
</dbReference>
<dbReference type="Proteomes" id="UP000324832">
    <property type="component" value="Unassembled WGS sequence"/>
</dbReference>
<reference evidence="3 4" key="1">
    <citation type="submission" date="2017-07" db="EMBL/GenBank/DDBJ databases">
        <authorList>
            <person name="Talla V."/>
            <person name="Backstrom N."/>
        </authorList>
    </citation>
    <scope>NUCLEOTIDE SEQUENCE [LARGE SCALE GENOMIC DNA]</scope>
</reference>
<dbReference type="Pfam" id="PF00112">
    <property type="entry name" value="Peptidase_C1"/>
    <property type="match status" value="1"/>
</dbReference>
<dbReference type="InterPro" id="IPR000668">
    <property type="entry name" value="Peptidase_C1A_C"/>
</dbReference>
<protein>
    <recommendedName>
        <fullName evidence="2">Peptidase C1A papain C-terminal domain-containing protein</fullName>
    </recommendedName>
</protein>